<accession>A0A179G907</accession>
<evidence type="ECO:0000256" key="3">
    <source>
        <dbReference type="ARBA" id="ARBA00023015"/>
    </source>
</evidence>
<dbReference type="KEGG" id="pchm:VFPPC_13167"/>
<name>A0A179G907_METCM</name>
<dbReference type="Pfam" id="PF04082">
    <property type="entry name" value="Fungal_trans"/>
    <property type="match status" value="1"/>
</dbReference>
<reference evidence="8 9" key="1">
    <citation type="journal article" date="2016" name="PLoS Pathog.">
        <title>Biosynthesis of antibiotic leucinostatins in bio-control fungus Purpureocillium lilacinum and their inhibition on phytophthora revealed by genome mining.</title>
        <authorList>
            <person name="Wang G."/>
            <person name="Liu Z."/>
            <person name="Lin R."/>
            <person name="Li E."/>
            <person name="Mao Z."/>
            <person name="Ling J."/>
            <person name="Yang Y."/>
            <person name="Yin W.B."/>
            <person name="Xie B."/>
        </authorList>
    </citation>
    <scope>NUCLEOTIDE SEQUENCE [LARGE SCALE GENOMIC DNA]</scope>
    <source>
        <strain evidence="8">170</strain>
    </source>
</reference>
<feature type="region of interest" description="Disordered" evidence="6">
    <location>
        <begin position="83"/>
        <end position="104"/>
    </location>
</feature>
<evidence type="ECO:0000256" key="4">
    <source>
        <dbReference type="ARBA" id="ARBA00023163"/>
    </source>
</evidence>
<keyword evidence="5" id="KW-0539">Nucleus</keyword>
<dbReference type="GO" id="GO:0003677">
    <property type="term" value="F:DNA binding"/>
    <property type="evidence" value="ECO:0007669"/>
    <property type="project" value="InterPro"/>
</dbReference>
<evidence type="ECO:0000256" key="6">
    <source>
        <dbReference type="SAM" id="MobiDB-lite"/>
    </source>
</evidence>
<gene>
    <name evidence="8" type="ORF">VFPPC_13167</name>
</gene>
<organism evidence="8 9">
    <name type="scientific">Pochonia chlamydosporia 170</name>
    <dbReference type="NCBI Taxonomy" id="1380566"/>
    <lineage>
        <taxon>Eukaryota</taxon>
        <taxon>Fungi</taxon>
        <taxon>Dikarya</taxon>
        <taxon>Ascomycota</taxon>
        <taxon>Pezizomycotina</taxon>
        <taxon>Sordariomycetes</taxon>
        <taxon>Hypocreomycetidae</taxon>
        <taxon>Hypocreales</taxon>
        <taxon>Clavicipitaceae</taxon>
        <taxon>Pochonia</taxon>
    </lineage>
</organism>
<evidence type="ECO:0000313" key="9">
    <source>
        <dbReference type="Proteomes" id="UP000078397"/>
    </source>
</evidence>
<comment type="caution">
    <text evidence="8">The sequence shown here is derived from an EMBL/GenBank/DDBJ whole genome shotgun (WGS) entry which is preliminary data.</text>
</comment>
<evidence type="ECO:0000256" key="1">
    <source>
        <dbReference type="ARBA" id="ARBA00004123"/>
    </source>
</evidence>
<dbReference type="PANTHER" id="PTHR47338:SF7">
    <property type="entry name" value="ZN(II)2CYS6 TRANSCRIPTION FACTOR (EUROFUNG)"/>
    <property type="match status" value="1"/>
</dbReference>
<dbReference type="CDD" id="cd12148">
    <property type="entry name" value="fungal_TF_MHR"/>
    <property type="match status" value="1"/>
</dbReference>
<dbReference type="InterPro" id="IPR050815">
    <property type="entry name" value="TF_fung"/>
</dbReference>
<keyword evidence="9" id="KW-1185">Reference proteome</keyword>
<keyword evidence="4" id="KW-0804">Transcription</keyword>
<proteinExistence type="predicted"/>
<dbReference type="GO" id="GO:0008270">
    <property type="term" value="F:zinc ion binding"/>
    <property type="evidence" value="ECO:0007669"/>
    <property type="project" value="InterPro"/>
</dbReference>
<dbReference type="GeneID" id="28854938"/>
<sequence>MAVPTVRDCRFPAYDQLRLDLVLAQKQENTPSMRKDSTVTAHFDLAMPAEQPKFDVLERGQAVNGVAEEQQNAKMSNVFENGTAGAENRQPSQHMAGISPGSAESRDIGDTVDSLSWLFSTTLPSYNRTLRLVKTYFRLIHPLRCFGFIHRPSWMQCFEDQSQKDRNNNAVLLMMCALGAKFYAVATPKSQRRGASYALRAGTQWAQRAKQLLFMSLNSPNPETIMAAILLHEHELRVGNYSSAFMITGLAVRLVQGLQLNVEPMSVQPRPESKMAPETFLESCRRIMWSVYVMDSWVGSGVDELTMIHEKNIRIRLPSDETDFTLETTKATTAPMFPLDEQSISQSGELDVAAHFVLLLGLRKKVLRLVKHLDESQPPWSQDSEFSLVCQSLSQWADCLPKSLQFDRSAIQKRKISNQHGALMLLHLTYHQTMCDLTRIGMPELFRIRAPFQFPPDKADFVERVQNACFDNCIAVTNVFREALHHGLEGFADTWLCVVAHDSLRVVVHYLSKRLGTPARHEDNVLRDMTVEGVGANLRVLEKLIPLQALAKPLHASALATITAAGIEVPSTLPGTVDGSELSNEEPGPRAPSPAPHTPEYVLNPLAIYRMARQDIRQHEKKPSASNEDPPPETDLPSPQHVPPAPPISSDMDILHETNDVAQSEIGYYNGQILDAFDLPLSFDGLQAYMSLPPLLSQYSDMGLGRADADAGFGFGDSAQTSGFGASNYNTGVGETTDMQYGGPHQVWMG</sequence>
<keyword evidence="2" id="KW-0479">Metal-binding</keyword>
<evidence type="ECO:0000256" key="2">
    <source>
        <dbReference type="ARBA" id="ARBA00022723"/>
    </source>
</evidence>
<dbReference type="OrthoDB" id="2563500at2759"/>
<dbReference type="RefSeq" id="XP_022284763.1">
    <property type="nucleotide sequence ID" value="XM_022428863.1"/>
</dbReference>
<feature type="region of interest" description="Disordered" evidence="6">
    <location>
        <begin position="616"/>
        <end position="652"/>
    </location>
</feature>
<dbReference type="InterPro" id="IPR007219">
    <property type="entry name" value="XnlR_reg_dom"/>
</dbReference>
<dbReference type="AlphaFoldDB" id="A0A179G907"/>
<comment type="subcellular location">
    <subcellularLocation>
        <location evidence="1">Nucleus</location>
    </subcellularLocation>
</comment>
<dbReference type="PANTHER" id="PTHR47338">
    <property type="entry name" value="ZN(II)2CYS6 TRANSCRIPTION FACTOR (EUROFUNG)-RELATED"/>
    <property type="match status" value="1"/>
</dbReference>
<dbReference type="EMBL" id="LSBJ02000001">
    <property type="protein sequence ID" value="OAQ74292.2"/>
    <property type="molecule type" value="Genomic_DNA"/>
</dbReference>
<evidence type="ECO:0000256" key="5">
    <source>
        <dbReference type="ARBA" id="ARBA00023242"/>
    </source>
</evidence>
<feature type="domain" description="Xylanolytic transcriptional activator regulatory" evidence="7">
    <location>
        <begin position="244"/>
        <end position="324"/>
    </location>
</feature>
<dbReference type="GO" id="GO:0000981">
    <property type="term" value="F:DNA-binding transcription factor activity, RNA polymerase II-specific"/>
    <property type="evidence" value="ECO:0007669"/>
    <property type="project" value="InterPro"/>
</dbReference>
<keyword evidence="3" id="KW-0805">Transcription regulation</keyword>
<dbReference type="STRING" id="1380566.A0A179G907"/>
<protein>
    <submittedName>
        <fullName evidence="8">Fungal transcriptional regulatory protein</fullName>
    </submittedName>
</protein>
<evidence type="ECO:0000313" key="8">
    <source>
        <dbReference type="EMBL" id="OAQ74292.2"/>
    </source>
</evidence>
<dbReference type="GO" id="GO:0006351">
    <property type="term" value="P:DNA-templated transcription"/>
    <property type="evidence" value="ECO:0007669"/>
    <property type="project" value="InterPro"/>
</dbReference>
<dbReference type="SMART" id="SM00906">
    <property type="entry name" value="Fungal_trans"/>
    <property type="match status" value="1"/>
</dbReference>
<dbReference type="Proteomes" id="UP000078397">
    <property type="component" value="Unassembled WGS sequence"/>
</dbReference>
<feature type="region of interest" description="Disordered" evidence="6">
    <location>
        <begin position="570"/>
        <end position="600"/>
    </location>
</feature>
<dbReference type="GO" id="GO:0005634">
    <property type="term" value="C:nucleus"/>
    <property type="evidence" value="ECO:0007669"/>
    <property type="project" value="UniProtKB-SubCell"/>
</dbReference>
<evidence type="ECO:0000259" key="7">
    <source>
        <dbReference type="SMART" id="SM00906"/>
    </source>
</evidence>